<proteinExistence type="predicted"/>
<evidence type="ECO:0000313" key="3">
    <source>
        <dbReference type="Proteomes" id="UP000824007"/>
    </source>
</evidence>
<feature type="transmembrane region" description="Helical" evidence="1">
    <location>
        <begin position="225"/>
        <end position="244"/>
    </location>
</feature>
<sequence length="255" mass="27797">MNVKTDSGRKKTQKSRAGRTALRLLVSLAAGGAAGFGISWAVYAARVGVRETTEHLNLAFLENAWIFQTAFFLALTAVSLIFLRKAVASLRNGTDEELDRAGEYQNTAMAANSADIILQFLLFGLAADGSNPGLLLSVGLFLGFCVVILFLEAALVNQIQKADPMKKGDIGSLRFHRDWLESCDEAERLGIYKASYKSFQVMNSLCPVMEAAALLGKIMFDTGNFPIILVTVLWAVQTGVYCFYSAQYDRRGAGE</sequence>
<feature type="transmembrane region" description="Helical" evidence="1">
    <location>
        <begin position="133"/>
        <end position="156"/>
    </location>
</feature>
<dbReference type="InterPro" id="IPR021509">
    <property type="entry name" value="DUF3169"/>
</dbReference>
<protein>
    <submittedName>
        <fullName evidence="2">DUF3169 family protein</fullName>
    </submittedName>
</protein>
<keyword evidence="1" id="KW-1133">Transmembrane helix</keyword>
<feature type="transmembrane region" description="Helical" evidence="1">
    <location>
        <begin position="21"/>
        <end position="45"/>
    </location>
</feature>
<organism evidence="2 3">
    <name type="scientific">Candidatus Eisenbergiella pullistercoris</name>
    <dbReference type="NCBI Taxonomy" id="2838555"/>
    <lineage>
        <taxon>Bacteria</taxon>
        <taxon>Bacillati</taxon>
        <taxon>Bacillota</taxon>
        <taxon>Clostridia</taxon>
        <taxon>Lachnospirales</taxon>
        <taxon>Lachnospiraceae</taxon>
        <taxon>Eisenbergiella</taxon>
    </lineage>
</organism>
<name>A0A9D1YQ05_9FIRM</name>
<dbReference type="Pfam" id="PF11368">
    <property type="entry name" value="DUF3169"/>
    <property type="match status" value="1"/>
</dbReference>
<evidence type="ECO:0000313" key="2">
    <source>
        <dbReference type="EMBL" id="HIY60809.1"/>
    </source>
</evidence>
<dbReference type="EMBL" id="DXDD01000110">
    <property type="protein sequence ID" value="HIY60809.1"/>
    <property type="molecule type" value="Genomic_DNA"/>
</dbReference>
<reference evidence="2" key="2">
    <citation type="submission" date="2021-04" db="EMBL/GenBank/DDBJ databases">
        <authorList>
            <person name="Gilroy R."/>
        </authorList>
    </citation>
    <scope>NUCLEOTIDE SEQUENCE</scope>
    <source>
        <strain evidence="2">ChiSxjej3B15-24422</strain>
    </source>
</reference>
<keyword evidence="1" id="KW-0472">Membrane</keyword>
<keyword evidence="1" id="KW-0812">Transmembrane</keyword>
<reference evidence="2" key="1">
    <citation type="journal article" date="2021" name="PeerJ">
        <title>Extensive microbial diversity within the chicken gut microbiome revealed by metagenomics and culture.</title>
        <authorList>
            <person name="Gilroy R."/>
            <person name="Ravi A."/>
            <person name="Getino M."/>
            <person name="Pursley I."/>
            <person name="Horton D.L."/>
            <person name="Alikhan N.F."/>
            <person name="Baker D."/>
            <person name="Gharbi K."/>
            <person name="Hall N."/>
            <person name="Watson M."/>
            <person name="Adriaenssens E.M."/>
            <person name="Foster-Nyarko E."/>
            <person name="Jarju S."/>
            <person name="Secka A."/>
            <person name="Antonio M."/>
            <person name="Oren A."/>
            <person name="Chaudhuri R.R."/>
            <person name="La Ragione R."/>
            <person name="Hildebrand F."/>
            <person name="Pallen M.J."/>
        </authorList>
    </citation>
    <scope>NUCLEOTIDE SEQUENCE</scope>
    <source>
        <strain evidence="2">ChiSxjej3B15-24422</strain>
    </source>
</reference>
<dbReference type="AlphaFoldDB" id="A0A9D1YQ05"/>
<gene>
    <name evidence="2" type="ORF">H9831_09040</name>
</gene>
<dbReference type="Proteomes" id="UP000824007">
    <property type="component" value="Unassembled WGS sequence"/>
</dbReference>
<comment type="caution">
    <text evidence="2">The sequence shown here is derived from an EMBL/GenBank/DDBJ whole genome shotgun (WGS) entry which is preliminary data.</text>
</comment>
<evidence type="ECO:0000256" key="1">
    <source>
        <dbReference type="SAM" id="Phobius"/>
    </source>
</evidence>
<feature type="transmembrane region" description="Helical" evidence="1">
    <location>
        <begin position="65"/>
        <end position="83"/>
    </location>
</feature>
<accession>A0A9D1YQ05</accession>